<sequence length="329" mass="36076">MSCRSLFAVGVIAGDPAPSAVGRTMSRFTYEDPRISPDGRWAPDGSFLDTGGGGSQEKDFIYPGMAAGTAAAKISEKLFPRAGALAKRLVDLVQPVKAERPEASGGPRFFSPTKIAGLTLRVRMPPAGSLRPMSPKLTTRCAKPDSYSQYIDGFSSWYHPKDILSSVKLSEATVQPSGQTCEYAHEPQRTNAHQRPNRRRSTGLRGRRSSSSTRSSPLHPARKTHLLRLARRRSARLHLVRDARSDSTRARRLGPRVQRRHQTVKRRQLRETDGPLDAPAVVVGRIRVLQGDKDWQADFCLCIDAAGAWEDEVELDGVGRQLGGDGLMG</sequence>
<feature type="region of interest" description="Disordered" evidence="1">
    <location>
        <begin position="242"/>
        <end position="268"/>
    </location>
</feature>
<dbReference type="KEGG" id="vda:VDAG_05385"/>
<dbReference type="AlphaFoldDB" id="G2X580"/>
<dbReference type="GeneID" id="20706848"/>
<feature type="compositionally biased region" description="Basic residues" evidence="1">
    <location>
        <begin position="250"/>
        <end position="268"/>
    </location>
</feature>
<organism evidence="2 3">
    <name type="scientific">Verticillium dahliae (strain VdLs.17 / ATCC MYA-4575 / FGSC 10137)</name>
    <name type="common">Verticillium wilt</name>
    <dbReference type="NCBI Taxonomy" id="498257"/>
    <lineage>
        <taxon>Eukaryota</taxon>
        <taxon>Fungi</taxon>
        <taxon>Dikarya</taxon>
        <taxon>Ascomycota</taxon>
        <taxon>Pezizomycotina</taxon>
        <taxon>Sordariomycetes</taxon>
        <taxon>Hypocreomycetidae</taxon>
        <taxon>Glomerellales</taxon>
        <taxon>Plectosphaerellaceae</taxon>
        <taxon>Verticillium</taxon>
    </lineage>
</organism>
<feature type="compositionally biased region" description="Basic residues" evidence="1">
    <location>
        <begin position="195"/>
        <end position="208"/>
    </location>
</feature>
<proteinExistence type="predicted"/>
<gene>
    <name evidence="2" type="ORF">VDAG_05385</name>
</gene>
<dbReference type="Proteomes" id="UP000001611">
    <property type="component" value="Chromosome 2"/>
</dbReference>
<dbReference type="HOGENOM" id="CLU_845190_0_0_1"/>
<name>G2X580_VERDV</name>
<dbReference type="InParanoid" id="G2X580"/>
<dbReference type="eggNOG" id="ENOG502RPA9">
    <property type="taxonomic scope" value="Eukaryota"/>
</dbReference>
<dbReference type="EMBL" id="DS572704">
    <property type="protein sequence ID" value="EGY14221.1"/>
    <property type="molecule type" value="Genomic_DNA"/>
</dbReference>
<accession>G2X580</accession>
<keyword evidence="3" id="KW-1185">Reference proteome</keyword>
<dbReference type="OMA" id="NILMAMN"/>
<reference evidence="2 3" key="1">
    <citation type="submission" date="2008-03" db="EMBL/GenBank/DDBJ databases">
        <title>The Genome Sequence of Verticillium dahliae VdLs.17.</title>
        <authorList>
            <consortium name="The Broad Institute Genome Sequencing Platform"/>
            <person name="Ma L.-J.J."/>
            <person name="Klosterman S.J."/>
            <person name="Subbarao K."/>
            <person name="Dobinson K."/>
            <person name="Veronese P."/>
            <person name="Kang S."/>
            <person name="Gold S.E."/>
            <person name="Young S."/>
            <person name="Jaffe D."/>
            <person name="Gnerre S."/>
            <person name="Berlin A."/>
            <person name="Heiman D."/>
            <person name="Hepburn T."/>
            <person name="Sykes S."/>
            <person name="Alvarado L."/>
            <person name="Kodira C.D."/>
            <person name="Lander E."/>
            <person name="Galagan J."/>
            <person name="Nusbaum C."/>
            <person name="Birren B."/>
        </authorList>
    </citation>
    <scope>NUCLEOTIDE SEQUENCE [LARGE SCALE GENOMIC DNA]</scope>
    <source>
        <strain evidence="3">VdLs.17 / ATCC MYA-4575 / FGSC 10137</strain>
    </source>
</reference>
<dbReference type="OrthoDB" id="10673667at2759"/>
<protein>
    <submittedName>
        <fullName evidence="2">Uncharacterized protein</fullName>
    </submittedName>
</protein>
<evidence type="ECO:0000313" key="3">
    <source>
        <dbReference type="Proteomes" id="UP000001611"/>
    </source>
</evidence>
<feature type="region of interest" description="Disordered" evidence="1">
    <location>
        <begin position="178"/>
        <end position="225"/>
    </location>
</feature>
<dbReference type="RefSeq" id="XP_009650575.1">
    <property type="nucleotide sequence ID" value="XM_009652280.1"/>
</dbReference>
<evidence type="ECO:0000256" key="1">
    <source>
        <dbReference type="SAM" id="MobiDB-lite"/>
    </source>
</evidence>
<evidence type="ECO:0000313" key="2">
    <source>
        <dbReference type="EMBL" id="EGY14221.1"/>
    </source>
</evidence>